<keyword evidence="19" id="KW-1185">Reference proteome</keyword>
<keyword evidence="3" id="KW-1003">Cell membrane</keyword>
<dbReference type="GO" id="GO:0005929">
    <property type="term" value="C:cilium"/>
    <property type="evidence" value="ECO:0007669"/>
    <property type="project" value="TreeGrafter"/>
</dbReference>
<dbReference type="Pfam" id="PF00520">
    <property type="entry name" value="Ion_trans"/>
    <property type="match status" value="1"/>
</dbReference>
<feature type="compositionally biased region" description="Polar residues" evidence="16">
    <location>
        <begin position="1"/>
        <end position="12"/>
    </location>
</feature>
<dbReference type="Proteomes" id="UP000515159">
    <property type="component" value="Chromosome 15"/>
</dbReference>
<keyword evidence="4" id="KW-0109">Calcium transport</keyword>
<keyword evidence="5" id="KW-0107">Calcium channel</keyword>
<keyword evidence="13" id="KW-0407">Ion channel</keyword>
<comment type="subcellular location">
    <subcellularLocation>
        <location evidence="1">Cell membrane</location>
        <topology evidence="1">Multi-pass membrane protein</topology>
    </subcellularLocation>
</comment>
<feature type="transmembrane region" description="Helical" evidence="17">
    <location>
        <begin position="496"/>
        <end position="514"/>
    </location>
</feature>
<proteinExistence type="predicted"/>
<dbReference type="InterPro" id="IPR036770">
    <property type="entry name" value="Ankyrin_rpt-contain_sf"/>
</dbReference>
<evidence type="ECO:0000256" key="12">
    <source>
        <dbReference type="ARBA" id="ARBA00023136"/>
    </source>
</evidence>
<feature type="domain" description="Ion transport" evidence="18">
    <location>
        <begin position="467"/>
        <end position="696"/>
    </location>
</feature>
<protein>
    <submittedName>
        <fullName evidence="20">Transient receptor potential cation channel subfamily V member 3-like</fullName>
    </submittedName>
</protein>
<evidence type="ECO:0000256" key="4">
    <source>
        <dbReference type="ARBA" id="ARBA00022568"/>
    </source>
</evidence>
<dbReference type="Gene3D" id="1.25.40.20">
    <property type="entry name" value="Ankyrin repeat-containing domain"/>
    <property type="match status" value="1"/>
</dbReference>
<keyword evidence="2" id="KW-0813">Transport</keyword>
<gene>
    <name evidence="20" type="primary">LOC117349393</name>
</gene>
<dbReference type="InParanoid" id="A0A6P8P4Y8"/>
<evidence type="ECO:0000256" key="9">
    <source>
        <dbReference type="ARBA" id="ARBA00022989"/>
    </source>
</evidence>
<evidence type="ECO:0000256" key="14">
    <source>
        <dbReference type="ARBA" id="ARBA00036634"/>
    </source>
</evidence>
<keyword evidence="8" id="KW-0106">Calcium</keyword>
<dbReference type="GO" id="GO:0005262">
    <property type="term" value="F:calcium channel activity"/>
    <property type="evidence" value="ECO:0007669"/>
    <property type="project" value="UniProtKB-KW"/>
</dbReference>
<evidence type="ECO:0000256" key="5">
    <source>
        <dbReference type="ARBA" id="ARBA00022673"/>
    </source>
</evidence>
<accession>A0A6P8P4Y8</accession>
<dbReference type="InterPro" id="IPR008347">
    <property type="entry name" value="TrpV1-4"/>
</dbReference>
<name>A0A6P8P4Y8_GEOSA</name>
<feature type="transmembrane region" description="Helical" evidence="17">
    <location>
        <begin position="454"/>
        <end position="476"/>
    </location>
</feature>
<dbReference type="InterPro" id="IPR005821">
    <property type="entry name" value="Ion_trans_dom"/>
</dbReference>
<evidence type="ECO:0000256" key="2">
    <source>
        <dbReference type="ARBA" id="ARBA00022448"/>
    </source>
</evidence>
<comment type="catalytic activity">
    <reaction evidence="14">
        <text>Ca(2+)(in) = Ca(2+)(out)</text>
        <dbReference type="Rhea" id="RHEA:29671"/>
        <dbReference type="ChEBI" id="CHEBI:29108"/>
    </reaction>
</comment>
<dbReference type="GeneID" id="117349393"/>
<feature type="repeat" description="ANK" evidence="15">
    <location>
        <begin position="358"/>
        <end position="391"/>
    </location>
</feature>
<dbReference type="InterPro" id="IPR002110">
    <property type="entry name" value="Ankyrin_rpt"/>
</dbReference>
<dbReference type="PROSITE" id="PS50297">
    <property type="entry name" value="ANK_REP_REGION"/>
    <property type="match status" value="1"/>
</dbReference>
<evidence type="ECO:0000313" key="19">
    <source>
        <dbReference type="Proteomes" id="UP000515159"/>
    </source>
</evidence>
<evidence type="ECO:0000256" key="8">
    <source>
        <dbReference type="ARBA" id="ARBA00022837"/>
    </source>
</evidence>
<evidence type="ECO:0000256" key="1">
    <source>
        <dbReference type="ARBA" id="ARBA00004651"/>
    </source>
</evidence>
<dbReference type="SUPFAM" id="SSF48403">
    <property type="entry name" value="Ankyrin repeat"/>
    <property type="match status" value="1"/>
</dbReference>
<dbReference type="PRINTS" id="PR01768">
    <property type="entry name" value="TRPVRECEPTOR"/>
</dbReference>
<evidence type="ECO:0000256" key="15">
    <source>
        <dbReference type="PROSITE-ProRule" id="PRU00023"/>
    </source>
</evidence>
<dbReference type="GO" id="GO:0005886">
    <property type="term" value="C:plasma membrane"/>
    <property type="evidence" value="ECO:0007669"/>
    <property type="project" value="UniProtKB-SubCell"/>
</dbReference>
<evidence type="ECO:0000256" key="3">
    <source>
        <dbReference type="ARBA" id="ARBA00022475"/>
    </source>
</evidence>
<dbReference type="GO" id="GO:0007015">
    <property type="term" value="P:actin filament organization"/>
    <property type="evidence" value="ECO:0007669"/>
    <property type="project" value="TreeGrafter"/>
</dbReference>
<dbReference type="Pfam" id="PF12796">
    <property type="entry name" value="Ank_2"/>
    <property type="match status" value="1"/>
</dbReference>
<keyword evidence="7" id="KW-0677">Repeat</keyword>
<evidence type="ECO:0000256" key="6">
    <source>
        <dbReference type="ARBA" id="ARBA00022692"/>
    </source>
</evidence>
<organism evidence="19 20">
    <name type="scientific">Geotrypetes seraphini</name>
    <name type="common">Gaboon caecilian</name>
    <name type="synonym">Caecilia seraphini</name>
    <dbReference type="NCBI Taxonomy" id="260995"/>
    <lineage>
        <taxon>Eukaryota</taxon>
        <taxon>Metazoa</taxon>
        <taxon>Chordata</taxon>
        <taxon>Craniata</taxon>
        <taxon>Vertebrata</taxon>
        <taxon>Euteleostomi</taxon>
        <taxon>Amphibia</taxon>
        <taxon>Gymnophiona</taxon>
        <taxon>Geotrypetes</taxon>
    </lineage>
</organism>
<dbReference type="PROSITE" id="PS50088">
    <property type="entry name" value="ANK_REPEAT"/>
    <property type="match status" value="2"/>
</dbReference>
<evidence type="ECO:0000256" key="16">
    <source>
        <dbReference type="SAM" id="MobiDB-lite"/>
    </source>
</evidence>
<evidence type="ECO:0000313" key="20">
    <source>
        <dbReference type="RefSeq" id="XP_033778709.1"/>
    </source>
</evidence>
<reference evidence="20" key="1">
    <citation type="submission" date="2025-08" db="UniProtKB">
        <authorList>
            <consortium name="RefSeq"/>
        </authorList>
    </citation>
    <scope>IDENTIFICATION</scope>
</reference>
<keyword evidence="6 17" id="KW-0812">Transmembrane</keyword>
<feature type="repeat" description="ANK" evidence="15">
    <location>
        <begin position="219"/>
        <end position="251"/>
    </location>
</feature>
<dbReference type="GO" id="GO:0007231">
    <property type="term" value="P:osmosensory signaling pathway"/>
    <property type="evidence" value="ECO:0007669"/>
    <property type="project" value="TreeGrafter"/>
</dbReference>
<dbReference type="GO" id="GO:0098703">
    <property type="term" value="P:calcium ion import across plasma membrane"/>
    <property type="evidence" value="ECO:0007669"/>
    <property type="project" value="TreeGrafter"/>
</dbReference>
<dbReference type="KEGG" id="gsh:117349393"/>
<evidence type="ECO:0000256" key="13">
    <source>
        <dbReference type="ARBA" id="ARBA00023303"/>
    </source>
</evidence>
<dbReference type="AlphaFoldDB" id="A0A6P8P4Y8"/>
<evidence type="ECO:0000256" key="17">
    <source>
        <dbReference type="SAM" id="Phobius"/>
    </source>
</evidence>
<dbReference type="OrthoDB" id="533508at2759"/>
<sequence>MMDNQNLKSQESTMDHGLSNPLLSSSSSRYEEIQMEKQNSYFNSDVVQNPLLSGEEDLMPPIEDQCCFEEQLDSRFPLNDSQSLNSQESITEYKDLPVKPFVPRGFPFHKDNNSHCKTLSIKNTERKKASKFVFYFFDAIAEGDIKRIRRCLVEIQKSGLNLSYYTLREWDTGKTCLMKALLMPNKNTPNIVNELLTFAEQTNDLKELINAELKHRVYEGQTALHISIERKQMDIVRLLVSKGANVNARACGLFFQLTKKRKDYFYFGEYPLSLAACLNQPDVIEFLLENEYNNCADITAQDYLGNTVLHALVAIADDSKENMYVIEMYDWILKKSEKQRIKALDGKREILEKICNNKGLTPLQLAAKSGKLQILTHILNRTETELDVRHLSRKFVNWTYGPVCCSLYDLSEIDSSEKNSVLEMVVYNTSCKNHYEMLTLEPLNDLLEVKWKKFAAVMFYINTIWYLFYITTFSLITSCQSQAIQTSEPDSKCKGPWILAGQIYTALVAIVMLMRCTEEIIHMCPIKFTSAMNDMIYILFFIQALLVLCTNIQYWTHKEEHISVTVAFAVCLGWFNVIYFCQGFKITGIYGVLLQQMIFRDILRFLIVYLIFLMGFGQDECTEDELCSPFAETSTAVLELFKLTMGLGDLSIHQQSRYPAVFLFLLVLYVILTTVLLMNMLIALMGETVNHISQDSEKIWKLQRAMTILDTEKVLPKSLVKWLLKERITSNTKVGVTPFGQDDRRTCLRVNEVHWEYWREKLRSINEDPGTIDNMEELSYSASQLNA</sequence>
<dbReference type="PANTHER" id="PTHR10582">
    <property type="entry name" value="TRANSIENT RECEPTOR POTENTIAL ION CHANNEL PROTEIN"/>
    <property type="match status" value="1"/>
</dbReference>
<feature type="region of interest" description="Disordered" evidence="16">
    <location>
        <begin position="1"/>
        <end position="24"/>
    </location>
</feature>
<evidence type="ECO:0000259" key="18">
    <source>
        <dbReference type="Pfam" id="PF00520"/>
    </source>
</evidence>
<dbReference type="RefSeq" id="XP_033778709.1">
    <property type="nucleotide sequence ID" value="XM_033922818.1"/>
</dbReference>
<dbReference type="InterPro" id="IPR024862">
    <property type="entry name" value="TRPV"/>
</dbReference>
<feature type="transmembrane region" description="Helical" evidence="17">
    <location>
        <begin position="535"/>
        <end position="555"/>
    </location>
</feature>
<evidence type="ECO:0000256" key="7">
    <source>
        <dbReference type="ARBA" id="ARBA00022737"/>
    </source>
</evidence>
<keyword evidence="11" id="KW-0406">Ion transport</keyword>
<feature type="transmembrane region" description="Helical" evidence="17">
    <location>
        <begin position="660"/>
        <end position="684"/>
    </location>
</feature>
<keyword evidence="9 17" id="KW-1133">Transmembrane helix</keyword>
<dbReference type="PANTHER" id="PTHR10582:SF6">
    <property type="entry name" value="TRANSIENT RECEPTOR POTENTIAL CATION CHANNEL SUBFAMILY V MEMBER 3"/>
    <property type="match status" value="1"/>
</dbReference>
<evidence type="ECO:0000256" key="11">
    <source>
        <dbReference type="ARBA" id="ARBA00023065"/>
    </source>
</evidence>
<dbReference type="SMART" id="SM00248">
    <property type="entry name" value="ANK"/>
    <property type="match status" value="4"/>
</dbReference>
<keyword evidence="12 17" id="KW-0472">Membrane</keyword>
<evidence type="ECO:0000256" key="10">
    <source>
        <dbReference type="ARBA" id="ARBA00023043"/>
    </source>
</evidence>
<keyword evidence="10 15" id="KW-0040">ANK repeat</keyword>
<dbReference type="Pfam" id="PF00023">
    <property type="entry name" value="Ank"/>
    <property type="match status" value="1"/>
</dbReference>